<keyword evidence="2" id="KW-1185">Reference proteome</keyword>
<accession>A0A6A4WU38</accession>
<dbReference type="Proteomes" id="UP000440578">
    <property type="component" value="Unassembled WGS sequence"/>
</dbReference>
<evidence type="ECO:0000313" key="1">
    <source>
        <dbReference type="EMBL" id="KAF0306142.1"/>
    </source>
</evidence>
<dbReference type="GO" id="GO:0019005">
    <property type="term" value="C:SCF ubiquitin ligase complex"/>
    <property type="evidence" value="ECO:0007669"/>
    <property type="project" value="TreeGrafter"/>
</dbReference>
<proteinExistence type="predicted"/>
<organism evidence="1 2">
    <name type="scientific">Amphibalanus amphitrite</name>
    <name type="common">Striped barnacle</name>
    <name type="synonym">Balanus amphitrite</name>
    <dbReference type="NCBI Taxonomy" id="1232801"/>
    <lineage>
        <taxon>Eukaryota</taxon>
        <taxon>Metazoa</taxon>
        <taxon>Ecdysozoa</taxon>
        <taxon>Arthropoda</taxon>
        <taxon>Crustacea</taxon>
        <taxon>Multicrustacea</taxon>
        <taxon>Cirripedia</taxon>
        <taxon>Thoracica</taxon>
        <taxon>Thoracicalcarea</taxon>
        <taxon>Balanomorpha</taxon>
        <taxon>Balanoidea</taxon>
        <taxon>Balanidae</taxon>
        <taxon>Amphibalaninae</taxon>
        <taxon>Amphibalanus</taxon>
    </lineage>
</organism>
<dbReference type="GO" id="GO:0031146">
    <property type="term" value="P:SCF-dependent proteasomal ubiquitin-dependent protein catabolic process"/>
    <property type="evidence" value="ECO:0007669"/>
    <property type="project" value="TreeGrafter"/>
</dbReference>
<comment type="caution">
    <text evidence="1">The sequence shown here is derived from an EMBL/GenBank/DDBJ whole genome shotgun (WGS) entry which is preliminary data.</text>
</comment>
<dbReference type="OrthoDB" id="6405456at2759"/>
<evidence type="ECO:0000313" key="2">
    <source>
        <dbReference type="Proteomes" id="UP000440578"/>
    </source>
</evidence>
<dbReference type="Gene3D" id="3.80.10.10">
    <property type="entry name" value="Ribonuclease Inhibitor"/>
    <property type="match status" value="2"/>
</dbReference>
<dbReference type="InterPro" id="IPR032675">
    <property type="entry name" value="LRR_dom_sf"/>
</dbReference>
<sequence>MRARPLLAPPVATPMGVTADTISQLATELGSRLTLLVTDAQITTIPSQLRGAIIRVDPNTTILPAGVGDSELTELRSSRETVKRLSVSAADLPRLRGQLPEGLQRLNVRGPEVTEPRWPERDEDDGLSVLLQGVTADTISHLADLGRTVNRLEIYDCTDLTAGSLEPLTRCPELHSLTLSGGVPDTVSLEPLTRCPELFSLTLSGGVPDTVSLEPLTRCPKLQYLTLSGGVPDTVSLEPLTRCPGLELLSVSAADLPLLRGQLPEGLRCLNVRGPEVTEPRWPEWYPWDDGLSVSLQGVAADTISHLADLGRMVRRLEIYDCPALTAGSLEPLTRCRDLGRLTLSGGVPDTVSLEPLTRCPGLWRLTLSGGVPDAVLDSLSGCPGLYYLTLGDRQRPAETAFTAAAVTRLVESCRELWWLSLHCTADTGRAVLTALKEADLGRHSNGRPRTIGLIVPDCPDLTAGSLEPLTRCPKLRGLTLSGGVPDTGSLEPLTRCPGLERLTLSGGVPDSVLDSLSGCPGLYYLTLGDRQRPAETAFTAAAVTRLVKSCRKLCHLFLHCTADTTRAVLTALEKANLVRDSDGDHRTIWLHVLGELYDQLKSQEGDGVTVWEWRC</sequence>
<dbReference type="PANTHER" id="PTHR13318:SF190">
    <property type="entry name" value="PARTNER OF PAIRED, ISOFORM B"/>
    <property type="match status" value="1"/>
</dbReference>
<dbReference type="EMBL" id="VIIS01000686">
    <property type="protein sequence ID" value="KAF0306142.1"/>
    <property type="molecule type" value="Genomic_DNA"/>
</dbReference>
<dbReference type="PANTHER" id="PTHR13318">
    <property type="entry name" value="PARTNER OF PAIRED, ISOFORM B-RELATED"/>
    <property type="match status" value="1"/>
</dbReference>
<gene>
    <name evidence="1" type="ORF">FJT64_022282</name>
</gene>
<reference evidence="1 2" key="1">
    <citation type="submission" date="2019-07" db="EMBL/GenBank/DDBJ databases">
        <title>Draft genome assembly of a fouling barnacle, Amphibalanus amphitrite (Darwin, 1854): The first reference genome for Thecostraca.</title>
        <authorList>
            <person name="Kim W."/>
        </authorList>
    </citation>
    <scope>NUCLEOTIDE SEQUENCE [LARGE SCALE GENOMIC DNA]</scope>
    <source>
        <strain evidence="1">SNU_AA5</strain>
        <tissue evidence="1">Soma without cirri and trophi</tissue>
    </source>
</reference>
<protein>
    <submittedName>
        <fullName evidence="1">Uncharacterized protein</fullName>
    </submittedName>
</protein>
<dbReference type="SUPFAM" id="SSF52047">
    <property type="entry name" value="RNI-like"/>
    <property type="match status" value="2"/>
</dbReference>
<name>A0A6A4WU38_AMPAM</name>
<dbReference type="AlphaFoldDB" id="A0A6A4WU38"/>